<gene>
    <name evidence="2" type="ORF">PPNSA23_10450</name>
</gene>
<name>A0ABQ0GWP8_9HYPH</name>
<organism evidence="2 3">
    <name type="scientific">Phyllobacterium phragmitis</name>
    <dbReference type="NCBI Taxonomy" id="2670329"/>
    <lineage>
        <taxon>Bacteria</taxon>
        <taxon>Pseudomonadati</taxon>
        <taxon>Pseudomonadota</taxon>
        <taxon>Alphaproteobacteria</taxon>
        <taxon>Hyphomicrobiales</taxon>
        <taxon>Phyllobacteriaceae</taxon>
        <taxon>Phyllobacterium</taxon>
    </lineage>
</organism>
<protein>
    <recommendedName>
        <fullName evidence="1">ABM domain-containing protein</fullName>
    </recommendedName>
</protein>
<dbReference type="EMBL" id="BAAFZP010000001">
    <property type="protein sequence ID" value="GAB1581102.1"/>
    <property type="molecule type" value="Genomic_DNA"/>
</dbReference>
<accession>A0ABQ0GWP8</accession>
<dbReference type="PROSITE" id="PS51725">
    <property type="entry name" value="ABM"/>
    <property type="match status" value="1"/>
</dbReference>
<dbReference type="RefSeq" id="WP_407863992.1">
    <property type="nucleotide sequence ID" value="NZ_BAAFZP010000001.1"/>
</dbReference>
<evidence type="ECO:0000313" key="3">
    <source>
        <dbReference type="Proteomes" id="UP001628091"/>
    </source>
</evidence>
<dbReference type="Proteomes" id="UP001628091">
    <property type="component" value="Unassembled WGS sequence"/>
</dbReference>
<dbReference type="InterPro" id="IPR011008">
    <property type="entry name" value="Dimeric_a/b-barrel"/>
</dbReference>
<keyword evidence="3" id="KW-1185">Reference proteome</keyword>
<proteinExistence type="predicted"/>
<feature type="domain" description="ABM" evidence="1">
    <location>
        <begin position="6"/>
        <end position="95"/>
    </location>
</feature>
<evidence type="ECO:0000259" key="1">
    <source>
        <dbReference type="PROSITE" id="PS51725"/>
    </source>
</evidence>
<dbReference type="InterPro" id="IPR007138">
    <property type="entry name" value="ABM_dom"/>
</dbReference>
<dbReference type="Pfam" id="PF03992">
    <property type="entry name" value="ABM"/>
    <property type="match status" value="1"/>
</dbReference>
<sequence length="112" mass="13254">MEQDEFALVVDVKTKPGSEREYESLMLEVVERQTAEPTYIGTTVHRDPDDPTHFVLYEAWRDREDFETVQMKRSYRRKYEESLDRLLERPRAMTFIVPTWSQGRLPKASGLA</sequence>
<reference evidence="2 3" key="1">
    <citation type="submission" date="2024-10" db="EMBL/GenBank/DDBJ databases">
        <title>Isolation, draft genome sequencing and identification of Phyllobacterium sp. NSA23, isolated from leaf soil.</title>
        <authorList>
            <person name="Akita H."/>
        </authorList>
    </citation>
    <scope>NUCLEOTIDE SEQUENCE [LARGE SCALE GENOMIC DNA]</scope>
    <source>
        <strain evidence="2 3">NSA23</strain>
    </source>
</reference>
<dbReference type="Gene3D" id="3.30.70.100">
    <property type="match status" value="1"/>
</dbReference>
<dbReference type="SUPFAM" id="SSF54909">
    <property type="entry name" value="Dimeric alpha+beta barrel"/>
    <property type="match status" value="1"/>
</dbReference>
<comment type="caution">
    <text evidence="2">The sequence shown here is derived from an EMBL/GenBank/DDBJ whole genome shotgun (WGS) entry which is preliminary data.</text>
</comment>
<evidence type="ECO:0000313" key="2">
    <source>
        <dbReference type="EMBL" id="GAB1581102.1"/>
    </source>
</evidence>